<dbReference type="InterPro" id="IPR029016">
    <property type="entry name" value="GAF-like_dom_sf"/>
</dbReference>
<dbReference type="SUPFAM" id="SSF55781">
    <property type="entry name" value="GAF domain-like"/>
    <property type="match status" value="1"/>
</dbReference>
<dbReference type="Pfam" id="PF00990">
    <property type="entry name" value="GGDEF"/>
    <property type="match status" value="1"/>
</dbReference>
<dbReference type="SMART" id="SM00267">
    <property type="entry name" value="GGDEF"/>
    <property type="match status" value="1"/>
</dbReference>
<dbReference type="PANTHER" id="PTHR45138">
    <property type="entry name" value="REGULATORY COMPONENTS OF SENSORY TRANSDUCTION SYSTEM"/>
    <property type="match status" value="1"/>
</dbReference>
<dbReference type="InterPro" id="IPR007435">
    <property type="entry name" value="DUF484"/>
</dbReference>
<dbReference type="FunFam" id="3.30.70.270:FF:000001">
    <property type="entry name" value="Diguanylate cyclase domain protein"/>
    <property type="match status" value="1"/>
</dbReference>
<name>A0A2U3THK5_9NEIS</name>
<accession>A0A2U3THK5</accession>
<dbReference type="GO" id="GO:0005886">
    <property type="term" value="C:plasma membrane"/>
    <property type="evidence" value="ECO:0007669"/>
    <property type="project" value="TreeGrafter"/>
</dbReference>
<dbReference type="AlphaFoldDB" id="A0A2U3THK5"/>
<dbReference type="NCBIfam" id="TIGR00254">
    <property type="entry name" value="GGDEF"/>
    <property type="match status" value="1"/>
</dbReference>
<dbReference type="Gene3D" id="3.30.70.270">
    <property type="match status" value="1"/>
</dbReference>
<evidence type="ECO:0000313" key="4">
    <source>
        <dbReference type="Proteomes" id="UP000244173"/>
    </source>
</evidence>
<evidence type="ECO:0000259" key="2">
    <source>
        <dbReference type="PROSITE" id="PS50887"/>
    </source>
</evidence>
<dbReference type="EC" id="2.7.7.65" evidence="1"/>
<dbReference type="Proteomes" id="UP000244173">
    <property type="component" value="Chromosome"/>
</dbReference>
<dbReference type="STRING" id="1122240.GCA_000620105_01006"/>
<dbReference type="GO" id="GO:1902201">
    <property type="term" value="P:negative regulation of bacterial-type flagellum-dependent cell motility"/>
    <property type="evidence" value="ECO:0007669"/>
    <property type="project" value="TreeGrafter"/>
</dbReference>
<proteinExistence type="predicted"/>
<dbReference type="InterPro" id="IPR000160">
    <property type="entry name" value="GGDEF_dom"/>
</dbReference>
<sequence>MMDLSYAQMLENAQRNEVVLRRFQAIELALIGASGFGQFLAGIRDQLPARMALEQAWLLLADSHGEVSAILGYDEVLPDGLLLEREPARLVERLGELPTRVRLGSPGEVLGELALDWAELPGSVALMPLWRDSTLIGLVVLGSRDPERFAPDQATDFIERFAAVTALCLDNVLNRERLKQLGLTDPLTGLYNRRYFDQRIDEELARARRHGAPISCLFLDADHFKRINDTHGHVAGDIVLRTLANRMRGQLRGCDVAARYGGEEFAVLLPQTALGQARLVADRIRTQIGGEPVVLPDGRRVPLTVSIGVSTCGNQLADSPMQLLARADAALYRAKEAGRNCIMSVESGAQA</sequence>
<dbReference type="CDD" id="cd01949">
    <property type="entry name" value="GGDEF"/>
    <property type="match status" value="1"/>
</dbReference>
<dbReference type="OrthoDB" id="9813903at2"/>
<dbReference type="Gene3D" id="3.30.450.40">
    <property type="match status" value="1"/>
</dbReference>
<dbReference type="PANTHER" id="PTHR45138:SF24">
    <property type="entry name" value="DIGUANYLATE CYCLASE DGCC-RELATED"/>
    <property type="match status" value="1"/>
</dbReference>
<reference evidence="3 4" key="1">
    <citation type="submission" date="2018-04" db="EMBL/GenBank/DDBJ databases">
        <title>Denitrifier Microvirgula.</title>
        <authorList>
            <person name="Anderson E."/>
            <person name="Jang J."/>
            <person name="Ishii S."/>
        </authorList>
    </citation>
    <scope>NUCLEOTIDE SEQUENCE [LARGE SCALE GENOMIC DNA]</scope>
    <source>
        <strain evidence="3 4">BE2.4</strain>
    </source>
</reference>
<dbReference type="InterPro" id="IPR029787">
    <property type="entry name" value="Nucleotide_cyclase"/>
</dbReference>
<feature type="domain" description="GGDEF" evidence="2">
    <location>
        <begin position="212"/>
        <end position="347"/>
    </location>
</feature>
<organism evidence="3 4">
    <name type="scientific">Microvirgula aerodenitrificans</name>
    <dbReference type="NCBI Taxonomy" id="57480"/>
    <lineage>
        <taxon>Bacteria</taxon>
        <taxon>Pseudomonadati</taxon>
        <taxon>Pseudomonadota</taxon>
        <taxon>Betaproteobacteria</taxon>
        <taxon>Neisseriales</taxon>
        <taxon>Aquaspirillaceae</taxon>
        <taxon>Microvirgula</taxon>
    </lineage>
</organism>
<dbReference type="Pfam" id="PF04340">
    <property type="entry name" value="DUF484"/>
    <property type="match status" value="1"/>
</dbReference>
<protein>
    <recommendedName>
        <fullName evidence="1">diguanylate cyclase</fullName>
        <ecNumber evidence="1">2.7.7.65</ecNumber>
    </recommendedName>
</protein>
<dbReference type="EMBL" id="CP028519">
    <property type="protein sequence ID" value="AVY92901.1"/>
    <property type="molecule type" value="Genomic_DNA"/>
</dbReference>
<dbReference type="KEGG" id="maer:DAI18_01725"/>
<keyword evidence="4" id="KW-1185">Reference proteome</keyword>
<evidence type="ECO:0000313" key="3">
    <source>
        <dbReference type="EMBL" id="AVY92901.1"/>
    </source>
</evidence>
<dbReference type="InterPro" id="IPR043128">
    <property type="entry name" value="Rev_trsase/Diguanyl_cyclase"/>
</dbReference>
<dbReference type="InterPro" id="IPR050469">
    <property type="entry name" value="Diguanylate_Cyclase"/>
</dbReference>
<gene>
    <name evidence="3" type="ORF">DAI18_01725</name>
</gene>
<dbReference type="RefSeq" id="WP_051528696.1">
    <property type="nucleotide sequence ID" value="NZ_CP028519.1"/>
</dbReference>
<dbReference type="GO" id="GO:0052621">
    <property type="term" value="F:diguanylate cyclase activity"/>
    <property type="evidence" value="ECO:0007669"/>
    <property type="project" value="UniProtKB-EC"/>
</dbReference>
<dbReference type="PROSITE" id="PS50887">
    <property type="entry name" value="GGDEF"/>
    <property type="match status" value="1"/>
</dbReference>
<evidence type="ECO:0000256" key="1">
    <source>
        <dbReference type="ARBA" id="ARBA00012528"/>
    </source>
</evidence>
<dbReference type="GO" id="GO:0043709">
    <property type="term" value="P:cell adhesion involved in single-species biofilm formation"/>
    <property type="evidence" value="ECO:0007669"/>
    <property type="project" value="TreeGrafter"/>
</dbReference>
<dbReference type="SUPFAM" id="SSF55073">
    <property type="entry name" value="Nucleotide cyclase"/>
    <property type="match status" value="1"/>
</dbReference>